<organism evidence="7">
    <name type="scientific">marine metagenome</name>
    <dbReference type="NCBI Taxonomy" id="408172"/>
    <lineage>
        <taxon>unclassified sequences</taxon>
        <taxon>metagenomes</taxon>
        <taxon>ecological metagenomes</taxon>
    </lineage>
</organism>
<dbReference type="InterPro" id="IPR029061">
    <property type="entry name" value="THDP-binding"/>
</dbReference>
<dbReference type="Gene3D" id="3.40.50.970">
    <property type="match status" value="2"/>
</dbReference>
<dbReference type="InterPro" id="IPR000399">
    <property type="entry name" value="TPP-bd_CS"/>
</dbReference>
<dbReference type="InterPro" id="IPR011766">
    <property type="entry name" value="TPP_enzyme_TPP-bd"/>
</dbReference>
<dbReference type="AlphaFoldDB" id="A0A381YV28"/>
<dbReference type="PANTHER" id="PTHR18968">
    <property type="entry name" value="THIAMINE PYROPHOSPHATE ENZYMES"/>
    <property type="match status" value="1"/>
</dbReference>
<dbReference type="PROSITE" id="PS00187">
    <property type="entry name" value="TPP_ENZYMES"/>
    <property type="match status" value="1"/>
</dbReference>
<evidence type="ECO:0000256" key="2">
    <source>
        <dbReference type="ARBA" id="ARBA00023052"/>
    </source>
</evidence>
<dbReference type="GO" id="GO:0005948">
    <property type="term" value="C:acetolactate synthase complex"/>
    <property type="evidence" value="ECO:0007669"/>
    <property type="project" value="TreeGrafter"/>
</dbReference>
<evidence type="ECO:0000259" key="5">
    <source>
        <dbReference type="Pfam" id="PF02775"/>
    </source>
</evidence>
<comment type="similarity">
    <text evidence="1 3">Belongs to the TPP enzyme family.</text>
</comment>
<dbReference type="InterPro" id="IPR029035">
    <property type="entry name" value="DHS-like_NAD/FAD-binding_dom"/>
</dbReference>
<evidence type="ECO:0000256" key="3">
    <source>
        <dbReference type="RuleBase" id="RU362132"/>
    </source>
</evidence>
<evidence type="ECO:0000259" key="6">
    <source>
        <dbReference type="Pfam" id="PF02776"/>
    </source>
</evidence>
<reference evidence="7" key="1">
    <citation type="submission" date="2018-05" db="EMBL/GenBank/DDBJ databases">
        <authorList>
            <person name="Lanie J.A."/>
            <person name="Ng W.-L."/>
            <person name="Kazmierczak K.M."/>
            <person name="Andrzejewski T.M."/>
            <person name="Davidsen T.M."/>
            <person name="Wayne K.J."/>
            <person name="Tettelin H."/>
            <person name="Glass J.I."/>
            <person name="Rusch D."/>
            <person name="Podicherti R."/>
            <person name="Tsui H.-C.T."/>
            <person name="Winkler M.E."/>
        </authorList>
    </citation>
    <scope>NUCLEOTIDE SEQUENCE</scope>
</reference>
<keyword evidence="2 3" id="KW-0786">Thiamine pyrophosphate</keyword>
<feature type="domain" description="Thiamine pyrophosphate enzyme N-terminal TPP-binding" evidence="6">
    <location>
        <begin position="6"/>
        <end position="123"/>
    </location>
</feature>
<dbReference type="InterPro" id="IPR045229">
    <property type="entry name" value="TPP_enz"/>
</dbReference>
<proteinExistence type="inferred from homology"/>
<dbReference type="SUPFAM" id="SSF52518">
    <property type="entry name" value="Thiamin diphosphate-binding fold (THDP-binding)"/>
    <property type="match status" value="2"/>
</dbReference>
<dbReference type="CDD" id="cd00568">
    <property type="entry name" value="TPP_enzymes"/>
    <property type="match status" value="1"/>
</dbReference>
<accession>A0A381YV28</accession>
<dbReference type="CDD" id="cd07035">
    <property type="entry name" value="TPP_PYR_POX_like"/>
    <property type="match status" value="1"/>
</dbReference>
<dbReference type="NCBIfam" id="NF006122">
    <property type="entry name" value="PRK08266.1"/>
    <property type="match status" value="1"/>
</dbReference>
<dbReference type="Pfam" id="PF02776">
    <property type="entry name" value="TPP_enzyme_N"/>
    <property type="match status" value="1"/>
</dbReference>
<dbReference type="GO" id="GO:0009097">
    <property type="term" value="P:isoleucine biosynthetic process"/>
    <property type="evidence" value="ECO:0007669"/>
    <property type="project" value="TreeGrafter"/>
</dbReference>
<dbReference type="FunFam" id="3.40.50.970:FF:000007">
    <property type="entry name" value="Acetolactate synthase"/>
    <property type="match status" value="1"/>
</dbReference>
<protein>
    <recommendedName>
        <fullName evidence="8">Acetolactate synthase</fullName>
    </recommendedName>
</protein>
<gene>
    <name evidence="7" type="ORF">METZ01_LOCUS133171</name>
</gene>
<evidence type="ECO:0000256" key="1">
    <source>
        <dbReference type="ARBA" id="ARBA00007812"/>
    </source>
</evidence>
<dbReference type="GO" id="GO:0050660">
    <property type="term" value="F:flavin adenine dinucleotide binding"/>
    <property type="evidence" value="ECO:0007669"/>
    <property type="project" value="TreeGrafter"/>
</dbReference>
<dbReference type="GO" id="GO:0000287">
    <property type="term" value="F:magnesium ion binding"/>
    <property type="evidence" value="ECO:0007669"/>
    <property type="project" value="InterPro"/>
</dbReference>
<feature type="domain" description="Thiamine pyrophosphate enzyme TPP-binding" evidence="5">
    <location>
        <begin position="387"/>
        <end position="526"/>
    </location>
</feature>
<sequence>MAHISTGQAVVESLIRHGVDTVFGMPGAQTYDLFDAFYEARKKIRVILVRHEQAAAYMAFGYARSTGKVGVFCVVPGPGVLNTMAALCTAHGANQPVLCLTSEVPSDFIGKGRRHLHELPDQLGSLRSLLKWAEQIDQPQDAPAMVNEAFVQMQSGRPGPVSLQIPWDILGAKGEVDLLDPIKIPRISATRSEIRAAAELISQSKMPMIYVGGGALHAGEEVIRLAEIIGAPVASFRSGRGVVSDDHPLTVMLPVAAELWEETDLVIGVGSRLEGLYMRWNMMQWQERPREPKVIRIDIDPKEMKYWPPDQAVVGDAKPTVGALAAELEKRGVRYENQTERISKAKSRVCEAINSVQPQIALLEVIREILPRDGFITGEMTQVGFTSQVAFPVYEPRTYVTCGHQDTLGYGFPTALGVKVANPDKVVISITGDGGFQFAIQELATAKQFNINLITIVFNNSAYGNVRRDQETRFGGRVIGADLVNPDFLALARAYGVQGYQTQDADGLREVLRVAVVKDEPAVIEVILETGSEVSPWPFILRDAFTGNSVV</sequence>
<dbReference type="InterPro" id="IPR012000">
    <property type="entry name" value="Thiamin_PyroP_enz_cen_dom"/>
</dbReference>
<dbReference type="Pfam" id="PF00205">
    <property type="entry name" value="TPP_enzyme_M"/>
    <property type="match status" value="1"/>
</dbReference>
<dbReference type="Pfam" id="PF02775">
    <property type="entry name" value="TPP_enzyme_C"/>
    <property type="match status" value="1"/>
</dbReference>
<dbReference type="GO" id="GO:0030976">
    <property type="term" value="F:thiamine pyrophosphate binding"/>
    <property type="evidence" value="ECO:0007669"/>
    <property type="project" value="InterPro"/>
</dbReference>
<evidence type="ECO:0008006" key="8">
    <source>
        <dbReference type="Google" id="ProtNLM"/>
    </source>
</evidence>
<feature type="domain" description="Thiamine pyrophosphate enzyme central" evidence="4">
    <location>
        <begin position="194"/>
        <end position="324"/>
    </location>
</feature>
<evidence type="ECO:0000313" key="7">
    <source>
        <dbReference type="EMBL" id="SVA80317.1"/>
    </source>
</evidence>
<name>A0A381YV28_9ZZZZ</name>
<dbReference type="EMBL" id="UINC01019020">
    <property type="protein sequence ID" value="SVA80317.1"/>
    <property type="molecule type" value="Genomic_DNA"/>
</dbReference>
<dbReference type="SUPFAM" id="SSF52467">
    <property type="entry name" value="DHS-like NAD/FAD-binding domain"/>
    <property type="match status" value="1"/>
</dbReference>
<dbReference type="PANTHER" id="PTHR18968:SF167">
    <property type="entry name" value="ACETOLACTATE SYNTHASE LARGE SUBUNIT ILVB2-RELATED"/>
    <property type="match status" value="1"/>
</dbReference>
<dbReference type="GO" id="GO:0009099">
    <property type="term" value="P:L-valine biosynthetic process"/>
    <property type="evidence" value="ECO:0007669"/>
    <property type="project" value="TreeGrafter"/>
</dbReference>
<dbReference type="Gene3D" id="3.40.50.1220">
    <property type="entry name" value="TPP-binding domain"/>
    <property type="match status" value="1"/>
</dbReference>
<dbReference type="InterPro" id="IPR012001">
    <property type="entry name" value="Thiamin_PyroP_enz_TPP-bd_dom"/>
</dbReference>
<dbReference type="GO" id="GO:0003984">
    <property type="term" value="F:acetolactate synthase activity"/>
    <property type="evidence" value="ECO:0007669"/>
    <property type="project" value="TreeGrafter"/>
</dbReference>
<evidence type="ECO:0000259" key="4">
    <source>
        <dbReference type="Pfam" id="PF00205"/>
    </source>
</evidence>